<dbReference type="EMBL" id="JAPDPJ010000107">
    <property type="protein sequence ID" value="MCW3789410.1"/>
    <property type="molecule type" value="Genomic_DNA"/>
</dbReference>
<accession>A0AAE3M9Q9</accession>
<evidence type="ECO:0000313" key="2">
    <source>
        <dbReference type="Proteomes" id="UP001209229"/>
    </source>
</evidence>
<name>A0AAE3M9Q9_9BACT</name>
<dbReference type="Pfam" id="PF13155">
    <property type="entry name" value="Toprim_2"/>
    <property type="match status" value="1"/>
</dbReference>
<organism evidence="1 2">
    <name type="scientific">Plebeiibacterium sediminum</name>
    <dbReference type="NCBI Taxonomy" id="2992112"/>
    <lineage>
        <taxon>Bacteria</taxon>
        <taxon>Pseudomonadati</taxon>
        <taxon>Bacteroidota</taxon>
        <taxon>Bacteroidia</taxon>
        <taxon>Marinilabiliales</taxon>
        <taxon>Marinilabiliaceae</taxon>
        <taxon>Plebeiibacterium</taxon>
    </lineage>
</organism>
<dbReference type="Gene3D" id="3.40.1360.10">
    <property type="match status" value="1"/>
</dbReference>
<gene>
    <name evidence="1" type="ORF">OM075_23305</name>
</gene>
<keyword evidence="2" id="KW-1185">Reference proteome</keyword>
<dbReference type="Proteomes" id="UP001209229">
    <property type="component" value="Unassembled WGS sequence"/>
</dbReference>
<sequence>VDSFWVSNYSKTHKTLVVSENPIDNLSYCQIHGDFTSTHVASFGTISDKQCQKLFNLVDQGIYKSIILINDNDFGGLKNDLKIIMKFANNMSPKIIKIDTNLVELVIDNEEYLIKDKDTFKWFLNKLVNSNDIKYDIKLIKCNSKDWNDELLNL</sequence>
<protein>
    <recommendedName>
        <fullName evidence="3">Toprim domain-containing protein</fullName>
    </recommendedName>
</protein>
<dbReference type="RefSeq" id="WP_301192963.1">
    <property type="nucleotide sequence ID" value="NZ_JAPDPJ010000107.1"/>
</dbReference>
<evidence type="ECO:0008006" key="3">
    <source>
        <dbReference type="Google" id="ProtNLM"/>
    </source>
</evidence>
<reference evidence="1" key="1">
    <citation type="submission" date="2022-10" db="EMBL/GenBank/DDBJ databases">
        <authorList>
            <person name="Yu W.X."/>
        </authorList>
    </citation>
    <scope>NUCLEOTIDE SEQUENCE</scope>
    <source>
        <strain evidence="1">AAT</strain>
    </source>
</reference>
<proteinExistence type="predicted"/>
<evidence type="ECO:0000313" key="1">
    <source>
        <dbReference type="EMBL" id="MCW3789410.1"/>
    </source>
</evidence>
<dbReference type="AlphaFoldDB" id="A0AAE3M9Q9"/>
<comment type="caution">
    <text evidence="1">The sequence shown here is derived from an EMBL/GenBank/DDBJ whole genome shotgun (WGS) entry which is preliminary data.</text>
</comment>
<feature type="non-terminal residue" evidence="1">
    <location>
        <position position="1"/>
    </location>
</feature>